<evidence type="ECO:0000313" key="2">
    <source>
        <dbReference type="Proteomes" id="UP000060699"/>
    </source>
</evidence>
<dbReference type="SUPFAM" id="SSF51735">
    <property type="entry name" value="NAD(P)-binding Rossmann-fold domains"/>
    <property type="match status" value="1"/>
</dbReference>
<dbReference type="Gene3D" id="3.40.50.720">
    <property type="entry name" value="NAD(P)-binding Rossmann-like Domain"/>
    <property type="match status" value="1"/>
</dbReference>
<evidence type="ECO:0000313" key="1">
    <source>
        <dbReference type="EMBL" id="ALV07233.1"/>
    </source>
</evidence>
<dbReference type="PANTHER" id="PTHR12126:SF11">
    <property type="entry name" value="NADH DEHYDROGENASE [UBIQUINONE] 1 ALPHA SUBCOMPLEX SUBUNIT 9, MITOCHONDRIAL"/>
    <property type="match status" value="1"/>
</dbReference>
<dbReference type="RefSeq" id="WP_058935386.1">
    <property type="nucleotide sequence ID" value="NZ_CP013729.1"/>
</dbReference>
<accession>A0A0U2U5B4</accession>
<dbReference type="PANTHER" id="PTHR12126">
    <property type="entry name" value="NADH-UBIQUINONE OXIDOREDUCTASE 39 KDA SUBUNIT-RELATED"/>
    <property type="match status" value="1"/>
</dbReference>
<dbReference type="AlphaFoldDB" id="A0A0U2U5B4"/>
<proteinExistence type="predicted"/>
<dbReference type="PATRIC" id="fig|76731.3.peg.2832"/>
<dbReference type="Pfam" id="PF01370">
    <property type="entry name" value="Epimerase"/>
    <property type="match status" value="1"/>
</dbReference>
<dbReference type="InterPro" id="IPR051207">
    <property type="entry name" value="ComplexI_NDUFA9_subunit"/>
</dbReference>
<name>A0A0U2U5B4_9BURK</name>
<dbReference type="EMBL" id="CP013729">
    <property type="protein sequence ID" value="ALV07233.1"/>
    <property type="molecule type" value="Genomic_DNA"/>
</dbReference>
<dbReference type="OrthoDB" id="5292533at2"/>
<dbReference type="STRING" id="76731.RD2015_2768"/>
<dbReference type="KEGG" id="rdp:RD2015_2768"/>
<keyword evidence="2" id="KW-1185">Reference proteome</keyword>
<sequence>MTTPARSILVCGASGFIGRRIVRTLRDAGLSVTEASSASHNFSQNLQPSDWLPRLQGFDAVVNAVGILRDTRDRKLDALHHRAPAALFEACAQSGVRRVVQISANGVAQFNTRYATTKRAADEVLLRLRAEGRLDGTVVRPSIVYGRGGASSALFMNLARLPVMVLPAAALKARIQPVAVQDVAQAVLRVLLDGGPELVTAVGAQALSLSDFIAELRRQLGHGKAMVVPLPEAPSRWSARLGDHFSFQPWSTESLAMLQADNVGDASAFARVLGRSPVPLERFVEAAWRSA</sequence>
<dbReference type="InterPro" id="IPR001509">
    <property type="entry name" value="Epimerase_deHydtase"/>
</dbReference>
<dbReference type="Proteomes" id="UP000060699">
    <property type="component" value="Chromosome"/>
</dbReference>
<dbReference type="InterPro" id="IPR036291">
    <property type="entry name" value="NAD(P)-bd_dom_sf"/>
</dbReference>
<gene>
    <name evidence="1" type="ORF">RD2015_2768</name>
</gene>
<reference evidence="1 2" key="1">
    <citation type="submission" date="2015-12" db="EMBL/GenBank/DDBJ databases">
        <title>Complete genome of Roseateles depolymerans KCTC 42856.</title>
        <authorList>
            <person name="Kim K.M."/>
        </authorList>
    </citation>
    <scope>NUCLEOTIDE SEQUENCE [LARGE SCALE GENOMIC DNA]</scope>
    <source>
        <strain evidence="1 2">KCTC 42856</strain>
    </source>
</reference>
<dbReference type="GO" id="GO:0044877">
    <property type="term" value="F:protein-containing complex binding"/>
    <property type="evidence" value="ECO:0007669"/>
    <property type="project" value="TreeGrafter"/>
</dbReference>
<protein>
    <submittedName>
        <fullName evidence="1">NAD-dependent epimerase/dehydratase</fullName>
    </submittedName>
</protein>
<organism evidence="1 2">
    <name type="scientific">Roseateles depolymerans</name>
    <dbReference type="NCBI Taxonomy" id="76731"/>
    <lineage>
        <taxon>Bacteria</taxon>
        <taxon>Pseudomonadati</taxon>
        <taxon>Pseudomonadota</taxon>
        <taxon>Betaproteobacteria</taxon>
        <taxon>Burkholderiales</taxon>
        <taxon>Sphaerotilaceae</taxon>
        <taxon>Roseateles</taxon>
    </lineage>
</organism>